<accession>A0AAU9UEN9</accession>
<organism evidence="2 3">
    <name type="scientific">Euphydryas editha</name>
    <name type="common">Edith's checkerspot</name>
    <dbReference type="NCBI Taxonomy" id="104508"/>
    <lineage>
        <taxon>Eukaryota</taxon>
        <taxon>Metazoa</taxon>
        <taxon>Ecdysozoa</taxon>
        <taxon>Arthropoda</taxon>
        <taxon>Hexapoda</taxon>
        <taxon>Insecta</taxon>
        <taxon>Pterygota</taxon>
        <taxon>Neoptera</taxon>
        <taxon>Endopterygota</taxon>
        <taxon>Lepidoptera</taxon>
        <taxon>Glossata</taxon>
        <taxon>Ditrysia</taxon>
        <taxon>Papilionoidea</taxon>
        <taxon>Nymphalidae</taxon>
        <taxon>Nymphalinae</taxon>
        <taxon>Euphydryas</taxon>
    </lineage>
</organism>
<gene>
    <name evidence="2" type="ORF">EEDITHA_LOCUS12843</name>
</gene>
<reference evidence="2" key="1">
    <citation type="submission" date="2022-03" db="EMBL/GenBank/DDBJ databases">
        <authorList>
            <person name="Tunstrom K."/>
        </authorList>
    </citation>
    <scope>NUCLEOTIDE SEQUENCE</scope>
</reference>
<name>A0AAU9UEN9_EUPED</name>
<keyword evidence="1" id="KW-0732">Signal</keyword>
<dbReference type="AlphaFoldDB" id="A0AAU9UEN9"/>
<keyword evidence="3" id="KW-1185">Reference proteome</keyword>
<evidence type="ECO:0000313" key="2">
    <source>
        <dbReference type="EMBL" id="CAH2097643.1"/>
    </source>
</evidence>
<protein>
    <submittedName>
        <fullName evidence="2">Uncharacterized protein</fullName>
    </submittedName>
</protein>
<dbReference type="Proteomes" id="UP001153954">
    <property type="component" value="Unassembled WGS sequence"/>
</dbReference>
<dbReference type="EMBL" id="CAKOGL010000018">
    <property type="protein sequence ID" value="CAH2097643.1"/>
    <property type="molecule type" value="Genomic_DNA"/>
</dbReference>
<feature type="chain" id="PRO_5043807176" evidence="1">
    <location>
        <begin position="17"/>
        <end position="146"/>
    </location>
</feature>
<sequence>MKACIVFILTIQIVFAFEVQNLIDFTDVYKNYVTRAIEGNIVNSSKLPSLNNYYGSVYEDINIKYDSSNDERSKENDNSFETIWFKEISDEKGFKDILNSNKDKFVATDKKQNGNDNVSIIMYSAFSGGQCATGFVKINGICAEID</sequence>
<feature type="signal peptide" evidence="1">
    <location>
        <begin position="1"/>
        <end position="16"/>
    </location>
</feature>
<comment type="caution">
    <text evidence="2">The sequence shown here is derived from an EMBL/GenBank/DDBJ whole genome shotgun (WGS) entry which is preliminary data.</text>
</comment>
<evidence type="ECO:0000313" key="3">
    <source>
        <dbReference type="Proteomes" id="UP001153954"/>
    </source>
</evidence>
<proteinExistence type="predicted"/>
<evidence type="ECO:0000256" key="1">
    <source>
        <dbReference type="SAM" id="SignalP"/>
    </source>
</evidence>